<evidence type="ECO:0000313" key="2">
    <source>
        <dbReference type="EMBL" id="EPE05395.1"/>
    </source>
</evidence>
<proteinExistence type="predicted"/>
<feature type="region of interest" description="Disordered" evidence="1">
    <location>
        <begin position="131"/>
        <end position="163"/>
    </location>
</feature>
<organism evidence="2 3">
    <name type="scientific">Ophiostoma piceae (strain UAMH 11346)</name>
    <name type="common">Sap stain fungus</name>
    <dbReference type="NCBI Taxonomy" id="1262450"/>
    <lineage>
        <taxon>Eukaryota</taxon>
        <taxon>Fungi</taxon>
        <taxon>Dikarya</taxon>
        <taxon>Ascomycota</taxon>
        <taxon>Pezizomycotina</taxon>
        <taxon>Sordariomycetes</taxon>
        <taxon>Sordariomycetidae</taxon>
        <taxon>Ophiostomatales</taxon>
        <taxon>Ophiostomataceae</taxon>
        <taxon>Ophiostoma</taxon>
    </lineage>
</organism>
<dbReference type="HOGENOM" id="CLU_608449_0_0_1"/>
<reference evidence="2 3" key="1">
    <citation type="journal article" date="2013" name="BMC Genomics">
        <title>The genome and transcriptome of the pine saprophyte Ophiostoma piceae, and a comparison with the bark beetle-associated pine pathogen Grosmannia clavigera.</title>
        <authorList>
            <person name="Haridas S."/>
            <person name="Wang Y."/>
            <person name="Lim L."/>
            <person name="Massoumi Alamouti S."/>
            <person name="Jackman S."/>
            <person name="Docking R."/>
            <person name="Robertson G."/>
            <person name="Birol I."/>
            <person name="Bohlmann J."/>
            <person name="Breuil C."/>
        </authorList>
    </citation>
    <scope>NUCLEOTIDE SEQUENCE [LARGE SCALE GENOMIC DNA]</scope>
    <source>
        <strain evidence="2 3">UAMH 11346</strain>
    </source>
</reference>
<accession>S3CX32</accession>
<name>S3CX32_OPHP1</name>
<dbReference type="OMA" id="MWRTIWR"/>
<keyword evidence="3" id="KW-1185">Reference proteome</keyword>
<dbReference type="OrthoDB" id="3723548at2759"/>
<protein>
    <submittedName>
        <fullName evidence="2">Uncharacterized protein</fullName>
    </submittedName>
</protein>
<dbReference type="eggNOG" id="ENOG502R5PC">
    <property type="taxonomic scope" value="Eukaryota"/>
</dbReference>
<evidence type="ECO:0000313" key="3">
    <source>
        <dbReference type="Proteomes" id="UP000016923"/>
    </source>
</evidence>
<gene>
    <name evidence="2" type="ORF">F503_02134</name>
</gene>
<dbReference type="EMBL" id="KE148156">
    <property type="protein sequence ID" value="EPE05395.1"/>
    <property type="molecule type" value="Genomic_DNA"/>
</dbReference>
<dbReference type="AlphaFoldDB" id="S3CX32"/>
<dbReference type="VEuPathDB" id="FungiDB:F503_02134"/>
<evidence type="ECO:0000256" key="1">
    <source>
        <dbReference type="SAM" id="MobiDB-lite"/>
    </source>
</evidence>
<sequence length="450" mass="50643">MTGFTRRQYDDACALLAPMLQQRCQKAMAASFKEDSTIEAALREVVFAGHTWNLYTTSVRGLALLTADVLSERYRMHLVDLASKFDRVSGLRDEHVSDTFMQSATVDYWVSKIVHAMAMGAVEAVDQACKENGEKQKEEKEREEHGEKEEIEKVKKEKPDPKRKTCPCAITDVHLSGPSIKEAWQANTVLRHLEGNATRPVDCSSQWSPRSDRWMPIYISTVAPFKGNSCEQSDIRLAMVLANFDALPRVVDGRAMANKLVPDSFPVVWTAYSPLRAFLWSLFHTEVITNTFGGADNTKRSWECLRLMPVAPHTHEGVVLITFRPDLGDRKHVFTVPKDRTVSWHRLKSSSADGMAADSKNGVPPADFWKRYAPLHKNKTGRTPMTDWPQTLHFYDANERAITKQAWQTAWHGEGIKTLNSACDSMMCISFQLTAAEKKQEASTGCCIVS</sequence>
<dbReference type="Proteomes" id="UP000016923">
    <property type="component" value="Unassembled WGS sequence"/>
</dbReference>